<name>A0A329SKK6_9STRA</name>
<dbReference type="VEuPathDB" id="FungiDB:PC110_g6549"/>
<keyword evidence="3" id="KW-1185">Reference proteome</keyword>
<dbReference type="EMBL" id="MJFZ01000118">
    <property type="protein sequence ID" value="RAW37215.1"/>
    <property type="molecule type" value="Genomic_DNA"/>
</dbReference>
<reference evidence="2 3" key="1">
    <citation type="submission" date="2018-01" db="EMBL/GenBank/DDBJ databases">
        <title>Draft genome of the strawberry crown rot pathogen Phytophthora cactorum.</title>
        <authorList>
            <person name="Armitage A.D."/>
            <person name="Lysoe E."/>
            <person name="Nellist C.F."/>
            <person name="Harrison R.J."/>
            <person name="Brurberg M.B."/>
        </authorList>
    </citation>
    <scope>NUCLEOTIDE SEQUENCE [LARGE SCALE GENOMIC DNA]</scope>
    <source>
        <strain evidence="2 3">10300</strain>
    </source>
</reference>
<gene>
    <name evidence="1" type="ORF">JG687_00016452</name>
    <name evidence="2" type="ORF">PC110_g6549</name>
</gene>
<evidence type="ECO:0000313" key="3">
    <source>
        <dbReference type="Proteomes" id="UP000251314"/>
    </source>
</evidence>
<dbReference type="Proteomes" id="UP000251314">
    <property type="component" value="Unassembled WGS sequence"/>
</dbReference>
<organism evidence="2 3">
    <name type="scientific">Phytophthora cactorum</name>
    <dbReference type="NCBI Taxonomy" id="29920"/>
    <lineage>
        <taxon>Eukaryota</taxon>
        <taxon>Sar</taxon>
        <taxon>Stramenopiles</taxon>
        <taxon>Oomycota</taxon>
        <taxon>Peronosporomycetes</taxon>
        <taxon>Peronosporales</taxon>
        <taxon>Peronosporaceae</taxon>
        <taxon>Phytophthora</taxon>
    </lineage>
</organism>
<proteinExistence type="predicted"/>
<evidence type="ECO:0000313" key="1">
    <source>
        <dbReference type="EMBL" id="KAG6946908.1"/>
    </source>
</evidence>
<protein>
    <submittedName>
        <fullName evidence="2">Uncharacterized protein</fullName>
    </submittedName>
</protein>
<comment type="caution">
    <text evidence="2">The sequence shown here is derived from an EMBL/GenBank/DDBJ whole genome shotgun (WGS) entry which is preliminary data.</text>
</comment>
<evidence type="ECO:0000313" key="2">
    <source>
        <dbReference type="EMBL" id="RAW37215.1"/>
    </source>
</evidence>
<dbReference type="AlphaFoldDB" id="A0A329SKK6"/>
<accession>A0A329SKK6</accession>
<dbReference type="EMBL" id="JAENGZ010001655">
    <property type="protein sequence ID" value="KAG6946908.1"/>
    <property type="molecule type" value="Genomic_DNA"/>
</dbReference>
<reference evidence="1" key="2">
    <citation type="submission" date="2021-01" db="EMBL/GenBank/DDBJ databases">
        <title>Phytophthora aleatoria, a newly-described species from Pinus radiata is distinct from Phytophthora cactorum isolates based on comparative genomics.</title>
        <authorList>
            <person name="Mcdougal R."/>
            <person name="Panda P."/>
            <person name="Williams N."/>
            <person name="Studholme D.J."/>
        </authorList>
    </citation>
    <scope>NUCLEOTIDE SEQUENCE</scope>
    <source>
        <strain evidence="1">NZFS 3830</strain>
    </source>
</reference>
<dbReference type="Proteomes" id="UP000688947">
    <property type="component" value="Unassembled WGS sequence"/>
</dbReference>
<dbReference type="OrthoDB" id="111884at2759"/>
<sequence>MSVGAAAIVVVVSTADIPSSNPEIASEGLMLAGTLCDDELTASSEATSFQSRAKISLRFNAIYSALSASPGTGVMLNKLCSTCC</sequence>